<accession>A0A081B7D3</accession>
<dbReference type="EMBL" id="BBIO01000002">
    <property type="protein sequence ID" value="GAK43951.1"/>
    <property type="molecule type" value="Genomic_DNA"/>
</dbReference>
<keyword evidence="3" id="KW-1185">Reference proteome</keyword>
<dbReference type="STRING" id="1333998.M2A_0450"/>
<comment type="caution">
    <text evidence="2">The sequence shown here is derived from an EMBL/GenBank/DDBJ whole genome shotgun (WGS) entry which is preliminary data.</text>
</comment>
<dbReference type="RefSeq" id="WP_045442486.1">
    <property type="nucleotide sequence ID" value="NZ_BBIO01000002.1"/>
</dbReference>
<organism evidence="2 3">
    <name type="scientific">Tepidicaulis marinus</name>
    <dbReference type="NCBI Taxonomy" id="1333998"/>
    <lineage>
        <taxon>Bacteria</taxon>
        <taxon>Pseudomonadati</taxon>
        <taxon>Pseudomonadota</taxon>
        <taxon>Alphaproteobacteria</taxon>
        <taxon>Hyphomicrobiales</taxon>
        <taxon>Parvibaculaceae</taxon>
        <taxon>Tepidicaulis</taxon>
    </lineage>
</organism>
<proteinExistence type="predicted"/>
<evidence type="ECO:0000313" key="2">
    <source>
        <dbReference type="EMBL" id="GAK43951.1"/>
    </source>
</evidence>
<sequence>MQDMPKSSEIVEVVSEFMRQHVLPQLQGHTAFHALVAANALDIVKRELAIAPEANEAEKARLEKLLGREGTLEELNRLLCARIEAGDVTVETPGLADHLWETTLTKLAIDQPKYSGYRRAKGEI</sequence>
<evidence type="ECO:0000259" key="1">
    <source>
        <dbReference type="Pfam" id="PF19802"/>
    </source>
</evidence>
<gene>
    <name evidence="2" type="ORF">M2A_0450</name>
</gene>
<dbReference type="eggNOG" id="ENOG5032UR4">
    <property type="taxonomic scope" value="Bacteria"/>
</dbReference>
<evidence type="ECO:0000313" key="3">
    <source>
        <dbReference type="Proteomes" id="UP000028702"/>
    </source>
</evidence>
<feature type="domain" description="DUF6285" evidence="1">
    <location>
        <begin position="24"/>
        <end position="114"/>
    </location>
</feature>
<dbReference type="Proteomes" id="UP000028702">
    <property type="component" value="Unassembled WGS sequence"/>
</dbReference>
<dbReference type="Pfam" id="PF19802">
    <property type="entry name" value="DUF6285"/>
    <property type="match status" value="1"/>
</dbReference>
<reference evidence="2 3" key="1">
    <citation type="submission" date="2014-07" db="EMBL/GenBank/DDBJ databases">
        <title>Tepidicaulis marinum gen. nov., sp. nov., a novel marine bacterium denitrifying nitrate to nitrous oxide strictly under microaerobic conditions.</title>
        <authorList>
            <person name="Takeuchi M."/>
            <person name="Yamagishi T."/>
            <person name="Kamagata Y."/>
            <person name="Oshima K."/>
            <person name="Hattori M."/>
            <person name="Katayama T."/>
            <person name="Hanada S."/>
            <person name="Tamaki H."/>
            <person name="Marumo K."/>
            <person name="Maeda H."/>
            <person name="Nedachi M."/>
            <person name="Iwasaki W."/>
            <person name="Suwa Y."/>
            <person name="Sakata S."/>
        </authorList>
    </citation>
    <scope>NUCLEOTIDE SEQUENCE [LARGE SCALE GENOMIC DNA]</scope>
    <source>
        <strain evidence="2 3">MA2</strain>
    </source>
</reference>
<protein>
    <submittedName>
        <fullName evidence="2">Conserved protein</fullName>
    </submittedName>
</protein>
<dbReference type="InterPro" id="IPR046252">
    <property type="entry name" value="DUF6285"/>
</dbReference>
<dbReference type="AlphaFoldDB" id="A0A081B7D3"/>
<name>A0A081B7D3_9HYPH</name>